<keyword evidence="5" id="KW-1185">Reference proteome</keyword>
<evidence type="ECO:0000313" key="5">
    <source>
        <dbReference type="Proteomes" id="UP000657421"/>
    </source>
</evidence>
<dbReference type="InterPro" id="IPR027417">
    <property type="entry name" value="P-loop_NTPase"/>
</dbReference>
<proteinExistence type="predicted"/>
<sequence>MGNRQALLHIFPGSIREVLGRLNLNYEKLQEIRLRSERPIAVLWDGKEYFVKKSGEATVYSEDGYCPGSQEMVQIMEYVSGYSMYAFEEELRQGFLTIQGGHRVGIAGKVLLENGKVKNIRHIAFIHIRLCHQIPGCADALMPYLTEKENVYHTLIISPPGAGKTTLLRDVIRQISNGIQGCAGKNVAVVDERSELAGSYYGVPQNDLGIRSDILDGCPKAEGMMMMIRSMAPEVIAVDEIGTEEDRSAIETASCCGCKVLATVHGSSVEDIQRNPCIQRLCEEKTFERYVVLNREYGKGHIQAIYDGTFRRLL</sequence>
<evidence type="ECO:0000259" key="3">
    <source>
        <dbReference type="SMART" id="SM00382"/>
    </source>
</evidence>
<dbReference type="InterPro" id="IPR014217">
    <property type="entry name" value="Spore_III_AA"/>
</dbReference>
<evidence type="ECO:0000256" key="1">
    <source>
        <dbReference type="ARBA" id="ARBA00022741"/>
    </source>
</evidence>
<dbReference type="EMBL" id="JACRSZ010000009">
    <property type="protein sequence ID" value="MBC8573382.1"/>
    <property type="molecule type" value="Genomic_DNA"/>
</dbReference>
<dbReference type="SUPFAM" id="SSF52540">
    <property type="entry name" value="P-loop containing nucleoside triphosphate hydrolases"/>
    <property type="match status" value="1"/>
</dbReference>
<dbReference type="Pfam" id="PF19568">
    <property type="entry name" value="Spore_III_AA"/>
    <property type="match status" value="1"/>
</dbReference>
<gene>
    <name evidence="4" type="primary">spoIIIAA</name>
    <name evidence="4" type="ORF">H8716_09860</name>
</gene>
<organism evidence="4 5">
    <name type="scientific">Jingyaoa shaoxingensis</name>
    <dbReference type="NCBI Taxonomy" id="2763671"/>
    <lineage>
        <taxon>Bacteria</taxon>
        <taxon>Bacillati</taxon>
        <taxon>Bacillota</taxon>
        <taxon>Clostridia</taxon>
        <taxon>Lachnospirales</taxon>
        <taxon>Lachnospiraceae</taxon>
        <taxon>Jingyaoa</taxon>
    </lineage>
</organism>
<dbReference type="RefSeq" id="WP_249308551.1">
    <property type="nucleotide sequence ID" value="NZ_JACRSZ010000009.1"/>
</dbReference>
<dbReference type="PANTHER" id="PTHR20953:SF3">
    <property type="entry name" value="P-LOOP CONTAINING NUCLEOSIDE TRIPHOSPHATE HYDROLASES SUPERFAMILY PROTEIN"/>
    <property type="match status" value="1"/>
</dbReference>
<protein>
    <submittedName>
        <fullName evidence="4">Stage III sporulation protein AA</fullName>
    </submittedName>
</protein>
<dbReference type="Gene3D" id="3.40.50.300">
    <property type="entry name" value="P-loop containing nucleotide triphosphate hydrolases"/>
    <property type="match status" value="1"/>
</dbReference>
<evidence type="ECO:0000313" key="4">
    <source>
        <dbReference type="EMBL" id="MBC8573382.1"/>
    </source>
</evidence>
<dbReference type="Proteomes" id="UP000657421">
    <property type="component" value="Unassembled WGS sequence"/>
</dbReference>
<feature type="domain" description="AAA+ ATPase" evidence="3">
    <location>
        <begin position="150"/>
        <end position="288"/>
    </location>
</feature>
<name>A0ABR7NAF2_9FIRM</name>
<keyword evidence="1" id="KW-0547">Nucleotide-binding</keyword>
<dbReference type="SMART" id="SM00382">
    <property type="entry name" value="AAA"/>
    <property type="match status" value="1"/>
</dbReference>
<comment type="caution">
    <text evidence="4">The sequence shown here is derived from an EMBL/GenBank/DDBJ whole genome shotgun (WGS) entry which is preliminary data.</text>
</comment>
<keyword evidence="2" id="KW-0067">ATP-binding</keyword>
<evidence type="ECO:0000256" key="2">
    <source>
        <dbReference type="ARBA" id="ARBA00022840"/>
    </source>
</evidence>
<dbReference type="InterPro" id="IPR003593">
    <property type="entry name" value="AAA+_ATPase"/>
</dbReference>
<dbReference type="PANTHER" id="PTHR20953">
    <property type="entry name" value="KINASE-RELATED"/>
    <property type="match status" value="1"/>
</dbReference>
<dbReference type="InterPro" id="IPR045735">
    <property type="entry name" value="Spore_III_AA_AAA+_ATPase"/>
</dbReference>
<accession>A0ABR7NAF2</accession>
<dbReference type="NCBIfam" id="TIGR02858">
    <property type="entry name" value="spore_III_AA"/>
    <property type="match status" value="1"/>
</dbReference>
<reference evidence="4 5" key="1">
    <citation type="submission" date="2020-08" db="EMBL/GenBank/DDBJ databases">
        <title>Genome public.</title>
        <authorList>
            <person name="Liu C."/>
            <person name="Sun Q."/>
        </authorList>
    </citation>
    <scope>NUCLEOTIDE SEQUENCE [LARGE SCALE GENOMIC DNA]</scope>
    <source>
        <strain evidence="4 5">NSJ-46</strain>
    </source>
</reference>